<feature type="domain" description="HTH tetR-type" evidence="6">
    <location>
        <begin position="22"/>
        <end position="82"/>
    </location>
</feature>
<gene>
    <name evidence="7" type="ORF">GCM10011594_12470</name>
</gene>
<dbReference type="Pfam" id="PF00440">
    <property type="entry name" value="TetR_N"/>
    <property type="match status" value="1"/>
</dbReference>
<feature type="region of interest" description="Disordered" evidence="5">
    <location>
        <begin position="1"/>
        <end position="20"/>
    </location>
</feature>
<feature type="DNA-binding region" description="H-T-H motif" evidence="4">
    <location>
        <begin position="45"/>
        <end position="64"/>
    </location>
</feature>
<dbReference type="AlphaFoldDB" id="A0A917WE22"/>
<dbReference type="Gene3D" id="1.10.357.10">
    <property type="entry name" value="Tetracycline Repressor, domain 2"/>
    <property type="match status" value="1"/>
</dbReference>
<dbReference type="GO" id="GO:0045892">
    <property type="term" value="P:negative regulation of DNA-templated transcription"/>
    <property type="evidence" value="ECO:0007669"/>
    <property type="project" value="InterPro"/>
</dbReference>
<dbReference type="EMBL" id="BMNA01000002">
    <property type="protein sequence ID" value="GGL94106.1"/>
    <property type="molecule type" value="Genomic_DNA"/>
</dbReference>
<reference evidence="7" key="2">
    <citation type="submission" date="2020-09" db="EMBL/GenBank/DDBJ databases">
        <authorList>
            <person name="Sun Q."/>
            <person name="Zhou Y."/>
        </authorList>
    </citation>
    <scope>NUCLEOTIDE SEQUENCE</scope>
    <source>
        <strain evidence="7">CGMCC 4.7308</strain>
    </source>
</reference>
<dbReference type="PANTHER" id="PTHR30055">
    <property type="entry name" value="HTH-TYPE TRANSCRIPTIONAL REGULATOR RUTR"/>
    <property type="match status" value="1"/>
</dbReference>
<evidence type="ECO:0000256" key="4">
    <source>
        <dbReference type="PROSITE-ProRule" id="PRU00335"/>
    </source>
</evidence>
<dbReference type="InterPro" id="IPR001647">
    <property type="entry name" value="HTH_TetR"/>
</dbReference>
<dbReference type="InterPro" id="IPR009057">
    <property type="entry name" value="Homeodomain-like_sf"/>
</dbReference>
<comment type="caution">
    <text evidence="7">The sequence shown here is derived from an EMBL/GenBank/DDBJ whole genome shotgun (WGS) entry which is preliminary data.</text>
</comment>
<dbReference type="GO" id="GO:0003700">
    <property type="term" value="F:DNA-binding transcription factor activity"/>
    <property type="evidence" value="ECO:0007669"/>
    <property type="project" value="TreeGrafter"/>
</dbReference>
<reference evidence="7" key="1">
    <citation type="journal article" date="2014" name="Int. J. Syst. Evol. Microbiol.">
        <title>Complete genome sequence of Corynebacterium casei LMG S-19264T (=DSM 44701T), isolated from a smear-ripened cheese.</title>
        <authorList>
            <consortium name="US DOE Joint Genome Institute (JGI-PGF)"/>
            <person name="Walter F."/>
            <person name="Albersmeier A."/>
            <person name="Kalinowski J."/>
            <person name="Ruckert C."/>
        </authorList>
    </citation>
    <scope>NUCLEOTIDE SEQUENCE</scope>
    <source>
        <strain evidence="7">CGMCC 4.7308</strain>
    </source>
</reference>
<dbReference type="PROSITE" id="PS50977">
    <property type="entry name" value="HTH_TETR_2"/>
    <property type="match status" value="1"/>
</dbReference>
<dbReference type="SUPFAM" id="SSF48498">
    <property type="entry name" value="Tetracyclin repressor-like, C-terminal domain"/>
    <property type="match status" value="1"/>
</dbReference>
<evidence type="ECO:0000259" key="6">
    <source>
        <dbReference type="PROSITE" id="PS50977"/>
    </source>
</evidence>
<evidence type="ECO:0000256" key="1">
    <source>
        <dbReference type="ARBA" id="ARBA00023015"/>
    </source>
</evidence>
<dbReference type="RefSeq" id="WP_188940607.1">
    <property type="nucleotide sequence ID" value="NZ_BMNA01000002.1"/>
</dbReference>
<dbReference type="InterPro" id="IPR004111">
    <property type="entry name" value="Repressor_TetR_C"/>
</dbReference>
<dbReference type="PANTHER" id="PTHR30055:SF151">
    <property type="entry name" value="TRANSCRIPTIONAL REGULATORY PROTEIN"/>
    <property type="match status" value="1"/>
</dbReference>
<dbReference type="GO" id="GO:0000976">
    <property type="term" value="F:transcription cis-regulatory region binding"/>
    <property type="evidence" value="ECO:0007669"/>
    <property type="project" value="TreeGrafter"/>
</dbReference>
<keyword evidence="2 4" id="KW-0238">DNA-binding</keyword>
<keyword evidence="8" id="KW-1185">Reference proteome</keyword>
<dbReference type="Proteomes" id="UP000655208">
    <property type="component" value="Unassembled WGS sequence"/>
</dbReference>
<keyword evidence="3" id="KW-0804">Transcription</keyword>
<name>A0A917WE22_9ACTN</name>
<feature type="compositionally biased region" description="Low complexity" evidence="5">
    <location>
        <begin position="231"/>
        <end position="255"/>
    </location>
</feature>
<evidence type="ECO:0000313" key="8">
    <source>
        <dbReference type="Proteomes" id="UP000655208"/>
    </source>
</evidence>
<dbReference type="InterPro" id="IPR050109">
    <property type="entry name" value="HTH-type_TetR-like_transc_reg"/>
</dbReference>
<organism evidence="7 8">
    <name type="scientific">Nakamurella endophytica</name>
    <dbReference type="NCBI Taxonomy" id="1748367"/>
    <lineage>
        <taxon>Bacteria</taxon>
        <taxon>Bacillati</taxon>
        <taxon>Actinomycetota</taxon>
        <taxon>Actinomycetes</taxon>
        <taxon>Nakamurellales</taxon>
        <taxon>Nakamurellaceae</taxon>
        <taxon>Nakamurella</taxon>
    </lineage>
</organism>
<dbReference type="SUPFAM" id="SSF46689">
    <property type="entry name" value="Homeodomain-like"/>
    <property type="match status" value="1"/>
</dbReference>
<dbReference type="Pfam" id="PF02909">
    <property type="entry name" value="TetR_C_1"/>
    <property type="match status" value="1"/>
</dbReference>
<feature type="region of interest" description="Disordered" evidence="5">
    <location>
        <begin position="226"/>
        <end position="267"/>
    </location>
</feature>
<proteinExistence type="predicted"/>
<dbReference type="InterPro" id="IPR036271">
    <property type="entry name" value="Tet_transcr_reg_TetR-rel_C_sf"/>
</dbReference>
<evidence type="ECO:0000313" key="7">
    <source>
        <dbReference type="EMBL" id="GGL94106.1"/>
    </source>
</evidence>
<keyword evidence="1" id="KW-0805">Transcription regulation</keyword>
<protein>
    <submittedName>
        <fullName evidence="7">TetR family transcriptional regulator</fullName>
    </submittedName>
</protein>
<accession>A0A917WE22</accession>
<evidence type="ECO:0000256" key="2">
    <source>
        <dbReference type="ARBA" id="ARBA00023125"/>
    </source>
</evidence>
<evidence type="ECO:0000256" key="5">
    <source>
        <dbReference type="SAM" id="MobiDB-lite"/>
    </source>
</evidence>
<evidence type="ECO:0000256" key="3">
    <source>
        <dbReference type="ARBA" id="ARBA00023163"/>
    </source>
</evidence>
<sequence>MGVNRGTGDPAGAGRRPGRPAVLSRERVLDAALAIVDRDGLAGLTMRRLGAELHVDPMAVYRHVGDKSGLYDGLVERAFAGVELPARTGHWAEDFAAVVRALRAALLRHPDVAALVGTRPPATPAAFAVVEAAVRVLLDGGSSAEDAADAVDCAGRMVVGHVLADGARSPVAGLDGGEKAHESAQQELNPAVFPGLAAVAHAGVEHEADRLFELALAGLLREVQDRRSRTAGTGPSGTTEAAGSAARRGAAPGRLSRARPAEPRPAG</sequence>